<dbReference type="GO" id="GO:0005634">
    <property type="term" value="C:nucleus"/>
    <property type="evidence" value="ECO:0007669"/>
    <property type="project" value="UniProtKB-SubCell"/>
</dbReference>
<dbReference type="EMBL" id="CM003605">
    <property type="protein sequence ID" value="KYP70595.1"/>
    <property type="molecule type" value="Genomic_DNA"/>
</dbReference>
<dbReference type="Gene3D" id="1.10.10.60">
    <property type="entry name" value="Homeodomain-like"/>
    <property type="match status" value="1"/>
</dbReference>
<reference evidence="5 6" key="1">
    <citation type="journal article" date="2012" name="Nat. Biotechnol.">
        <title>Draft genome sequence of pigeonpea (Cajanus cajan), an orphan legume crop of resource-poor farmers.</title>
        <authorList>
            <person name="Varshney R.K."/>
            <person name="Chen W."/>
            <person name="Li Y."/>
            <person name="Bharti A.K."/>
            <person name="Saxena R.K."/>
            <person name="Schlueter J.A."/>
            <person name="Donoghue M.T."/>
            <person name="Azam S."/>
            <person name="Fan G."/>
            <person name="Whaley A.M."/>
            <person name="Farmer A.D."/>
            <person name="Sheridan J."/>
            <person name="Iwata A."/>
            <person name="Tuteja R."/>
            <person name="Penmetsa R.V."/>
            <person name="Wu W."/>
            <person name="Upadhyaya H.D."/>
            <person name="Yang S.P."/>
            <person name="Shah T."/>
            <person name="Saxena K.B."/>
            <person name="Michael T."/>
            <person name="McCombie W.R."/>
            <person name="Yang B."/>
            <person name="Zhang G."/>
            <person name="Yang H."/>
            <person name="Wang J."/>
            <person name="Spillane C."/>
            <person name="Cook D.R."/>
            <person name="May G.D."/>
            <person name="Xu X."/>
            <person name="Jackson S.A."/>
        </authorList>
    </citation>
    <scope>NUCLEOTIDE SEQUENCE [LARGE SCALE GENOMIC DNA]</scope>
    <source>
        <strain evidence="6">cv. Asha</strain>
    </source>
</reference>
<evidence type="ECO:0000313" key="6">
    <source>
        <dbReference type="Proteomes" id="UP000075243"/>
    </source>
</evidence>
<gene>
    <name evidence="5" type="ORF">KK1_009815</name>
</gene>
<dbReference type="GO" id="GO:0003700">
    <property type="term" value="F:DNA-binding transcription factor activity"/>
    <property type="evidence" value="ECO:0007669"/>
    <property type="project" value="InterPro"/>
</dbReference>
<evidence type="ECO:0000313" key="5">
    <source>
        <dbReference type="EMBL" id="KYP70595.1"/>
    </source>
</evidence>
<keyword evidence="4" id="KW-0539">Nucleus</keyword>
<dbReference type="GO" id="GO:0003677">
    <property type="term" value="F:DNA binding"/>
    <property type="evidence" value="ECO:0007669"/>
    <property type="project" value="InterPro"/>
</dbReference>
<protein>
    <submittedName>
        <fullName evidence="5">Uncharacterized protein</fullName>
    </submittedName>
</protein>
<dbReference type="InterPro" id="IPR006447">
    <property type="entry name" value="Myb_dom_plants"/>
</dbReference>
<keyword evidence="6" id="KW-1185">Reference proteome</keyword>
<evidence type="ECO:0000256" key="3">
    <source>
        <dbReference type="ARBA" id="ARBA00023163"/>
    </source>
</evidence>
<comment type="subcellular location">
    <subcellularLocation>
        <location evidence="1">Nucleus</location>
    </subcellularLocation>
</comment>
<keyword evidence="2" id="KW-0805">Transcription regulation</keyword>
<name>A0A151TU72_CAJCA</name>
<dbReference type="AlphaFoldDB" id="A0A151TU72"/>
<accession>A0A151TU72</accession>
<keyword evidence="3" id="KW-0804">Transcription</keyword>
<dbReference type="Gramene" id="C.cajan_09547.t">
    <property type="protein sequence ID" value="C.cajan_09547.t"/>
    <property type="gene ID" value="C.cajan_09547"/>
</dbReference>
<dbReference type="NCBIfam" id="TIGR01557">
    <property type="entry name" value="myb_SHAQKYF"/>
    <property type="match status" value="1"/>
</dbReference>
<dbReference type="PANTHER" id="PTHR31314:SF48">
    <property type="entry name" value="MYB-LIKE DNA-BINDING DOMAIN, SHAQKYF CLASS PROTEIN"/>
    <property type="match status" value="1"/>
</dbReference>
<organism evidence="5 6">
    <name type="scientific">Cajanus cajan</name>
    <name type="common">Pigeon pea</name>
    <name type="synonym">Cajanus indicus</name>
    <dbReference type="NCBI Taxonomy" id="3821"/>
    <lineage>
        <taxon>Eukaryota</taxon>
        <taxon>Viridiplantae</taxon>
        <taxon>Streptophyta</taxon>
        <taxon>Embryophyta</taxon>
        <taxon>Tracheophyta</taxon>
        <taxon>Spermatophyta</taxon>
        <taxon>Magnoliopsida</taxon>
        <taxon>eudicotyledons</taxon>
        <taxon>Gunneridae</taxon>
        <taxon>Pentapetalae</taxon>
        <taxon>rosids</taxon>
        <taxon>fabids</taxon>
        <taxon>Fabales</taxon>
        <taxon>Fabaceae</taxon>
        <taxon>Papilionoideae</taxon>
        <taxon>50 kb inversion clade</taxon>
        <taxon>NPAAA clade</taxon>
        <taxon>indigoferoid/millettioid clade</taxon>
        <taxon>Phaseoleae</taxon>
        <taxon>Cajanus</taxon>
    </lineage>
</organism>
<evidence type="ECO:0000256" key="4">
    <source>
        <dbReference type="ARBA" id="ARBA00023242"/>
    </source>
</evidence>
<dbReference type="PANTHER" id="PTHR31314">
    <property type="entry name" value="MYB FAMILY TRANSCRIPTION FACTOR PHL7-LIKE"/>
    <property type="match status" value="1"/>
</dbReference>
<evidence type="ECO:0000256" key="1">
    <source>
        <dbReference type="ARBA" id="ARBA00004123"/>
    </source>
</evidence>
<proteinExistence type="predicted"/>
<dbReference type="Proteomes" id="UP000075243">
    <property type="component" value="Chromosome 3"/>
</dbReference>
<sequence>MMIVKSLGGPEKAKPKAILEMMKSDLLSISHVKSHLQVKLFPLINNCFVHSIYFCTLFIV</sequence>
<evidence type="ECO:0000256" key="2">
    <source>
        <dbReference type="ARBA" id="ARBA00023015"/>
    </source>
</evidence>
<dbReference type="InterPro" id="IPR046955">
    <property type="entry name" value="PHR1-like"/>
</dbReference>